<accession>A0A167MZW8</accession>
<dbReference type="SUPFAM" id="SSF51182">
    <property type="entry name" value="RmlC-like cupins"/>
    <property type="match status" value="1"/>
</dbReference>
<dbReference type="Gene3D" id="2.60.120.10">
    <property type="entry name" value="Jelly Rolls"/>
    <property type="match status" value="1"/>
</dbReference>
<dbReference type="AlphaFoldDB" id="A0A167MZW8"/>
<gene>
    <name evidence="3" type="ORF">SPI_08465</name>
</gene>
<dbReference type="OrthoDB" id="3511549at2759"/>
<evidence type="ECO:0000259" key="2">
    <source>
        <dbReference type="Pfam" id="PF07883"/>
    </source>
</evidence>
<evidence type="ECO:0000313" key="4">
    <source>
        <dbReference type="Proteomes" id="UP000076874"/>
    </source>
</evidence>
<dbReference type="EMBL" id="AZHD01000021">
    <property type="protein sequence ID" value="OAA54961.1"/>
    <property type="molecule type" value="Genomic_DNA"/>
</dbReference>
<feature type="compositionally biased region" description="Acidic residues" evidence="1">
    <location>
        <begin position="154"/>
        <end position="173"/>
    </location>
</feature>
<proteinExistence type="predicted"/>
<feature type="compositionally biased region" description="Basic and acidic residues" evidence="1">
    <location>
        <begin position="47"/>
        <end position="62"/>
    </location>
</feature>
<dbReference type="InterPro" id="IPR014710">
    <property type="entry name" value="RmlC-like_jellyroll"/>
</dbReference>
<feature type="domain" description="Cupin type-2" evidence="2">
    <location>
        <begin position="188"/>
        <end position="221"/>
    </location>
</feature>
<evidence type="ECO:0000256" key="1">
    <source>
        <dbReference type="SAM" id="MobiDB-lite"/>
    </source>
</evidence>
<feature type="region of interest" description="Disordered" evidence="1">
    <location>
        <begin position="154"/>
        <end position="194"/>
    </location>
</feature>
<comment type="caution">
    <text evidence="3">The sequence shown here is derived from an EMBL/GenBank/DDBJ whole genome shotgun (WGS) entry which is preliminary data.</text>
</comment>
<name>A0A167MZW8_9HYPO</name>
<dbReference type="InterPro" id="IPR011051">
    <property type="entry name" value="RmlC_Cupin_sf"/>
</dbReference>
<dbReference type="Proteomes" id="UP000076874">
    <property type="component" value="Unassembled WGS sequence"/>
</dbReference>
<evidence type="ECO:0000313" key="3">
    <source>
        <dbReference type="EMBL" id="OAA54961.1"/>
    </source>
</evidence>
<protein>
    <submittedName>
        <fullName evidence="3">Cupin</fullName>
    </submittedName>
</protein>
<dbReference type="InterPro" id="IPR013096">
    <property type="entry name" value="Cupin_2"/>
</dbReference>
<dbReference type="Pfam" id="PF07883">
    <property type="entry name" value="Cupin_2"/>
    <property type="match status" value="1"/>
</dbReference>
<reference evidence="3 4" key="1">
    <citation type="journal article" date="2016" name="Genome Biol. Evol.">
        <title>Divergent and convergent evolution of fungal pathogenicity.</title>
        <authorList>
            <person name="Shang Y."/>
            <person name="Xiao G."/>
            <person name="Zheng P."/>
            <person name="Cen K."/>
            <person name="Zhan S."/>
            <person name="Wang C."/>
        </authorList>
    </citation>
    <scope>NUCLEOTIDE SEQUENCE [LARGE SCALE GENOMIC DNA]</scope>
    <source>
        <strain evidence="3 4">RCEF 264</strain>
    </source>
</reference>
<keyword evidence="4" id="KW-1185">Reference proteome</keyword>
<feature type="compositionally biased region" description="Pro residues" evidence="1">
    <location>
        <begin position="80"/>
        <end position="97"/>
    </location>
</feature>
<organism evidence="3 4">
    <name type="scientific">Niveomyces insectorum RCEF 264</name>
    <dbReference type="NCBI Taxonomy" id="1081102"/>
    <lineage>
        <taxon>Eukaryota</taxon>
        <taxon>Fungi</taxon>
        <taxon>Dikarya</taxon>
        <taxon>Ascomycota</taxon>
        <taxon>Pezizomycotina</taxon>
        <taxon>Sordariomycetes</taxon>
        <taxon>Hypocreomycetidae</taxon>
        <taxon>Hypocreales</taxon>
        <taxon>Cordycipitaceae</taxon>
        <taxon>Niveomyces</taxon>
    </lineage>
</organism>
<feature type="compositionally biased region" description="Acidic residues" evidence="1">
    <location>
        <begin position="33"/>
        <end position="45"/>
    </location>
</feature>
<sequence length="241" mass="25487">MAALLPLIHELLPMLMPGPVHIAKAADIRGPEEEAVAETEPEAVSETEPKTTDGPATRHEDGQQTTRGVPGTDPAQWSQPSPPPPPPPPPPPAPPAYPRGGVSLRDAIVHKTSSLCASVLTVKPQCATVVFHNGEQEAIVYAVSGTAVLATLPDDADEHDEDDDVAYDDDDDNTDRTSSKPPPPPPTTHTLGPGDFAFVPAWTEHQVRNESADTDVVWVVVRNAGAPTVVPLTSWGGDRQS</sequence>
<feature type="region of interest" description="Disordered" evidence="1">
    <location>
        <begin position="26"/>
        <end position="101"/>
    </location>
</feature>